<dbReference type="EC" id="2.7.10.2" evidence="1"/>
<keyword evidence="2" id="KW-1185">Reference proteome</keyword>
<dbReference type="EMBL" id="CM037021">
    <property type="protein sequence ID" value="KAH7669130.1"/>
    <property type="molecule type" value="Genomic_DNA"/>
</dbReference>
<evidence type="ECO:0000313" key="1">
    <source>
        <dbReference type="EMBL" id="KAH7669130.1"/>
    </source>
</evidence>
<keyword evidence="1" id="KW-0723">Serine/threonine-protein kinase</keyword>
<dbReference type="Proteomes" id="UP000827976">
    <property type="component" value="Chromosome 11"/>
</dbReference>
<gene>
    <name evidence="1" type="ORF">IHE45_11G057200</name>
</gene>
<keyword evidence="1" id="KW-0808">Transferase</keyword>
<organism evidence="1 2">
    <name type="scientific">Dioscorea alata</name>
    <name type="common">Purple yam</name>
    <dbReference type="NCBI Taxonomy" id="55571"/>
    <lineage>
        <taxon>Eukaryota</taxon>
        <taxon>Viridiplantae</taxon>
        <taxon>Streptophyta</taxon>
        <taxon>Embryophyta</taxon>
        <taxon>Tracheophyta</taxon>
        <taxon>Spermatophyta</taxon>
        <taxon>Magnoliopsida</taxon>
        <taxon>Liliopsida</taxon>
        <taxon>Dioscoreales</taxon>
        <taxon>Dioscoreaceae</taxon>
        <taxon>Dioscorea</taxon>
    </lineage>
</organism>
<proteinExistence type="predicted"/>
<dbReference type="EC" id="2.7.11.1" evidence="1"/>
<protein>
    <submittedName>
        <fullName evidence="1">Non-specific serine/threonine protein kinase protein</fullName>
        <ecNumber evidence="1">2.7.10.2</ecNumber>
        <ecNumber evidence="1">2.7.11.1</ecNumber>
    </submittedName>
</protein>
<name>A0ACB7V6N5_DIOAL</name>
<reference evidence="2" key="1">
    <citation type="journal article" date="2022" name="Nat. Commun.">
        <title>Chromosome evolution and the genetic basis of agronomically important traits in greater yam.</title>
        <authorList>
            <person name="Bredeson J.V."/>
            <person name="Lyons J.B."/>
            <person name="Oniyinde I.O."/>
            <person name="Okereke N.R."/>
            <person name="Kolade O."/>
            <person name="Nnabue I."/>
            <person name="Nwadili C.O."/>
            <person name="Hribova E."/>
            <person name="Parker M."/>
            <person name="Nwogha J."/>
            <person name="Shu S."/>
            <person name="Carlson J."/>
            <person name="Kariba R."/>
            <person name="Muthemba S."/>
            <person name="Knop K."/>
            <person name="Barton G.J."/>
            <person name="Sherwood A.V."/>
            <person name="Lopez-Montes A."/>
            <person name="Asiedu R."/>
            <person name="Jamnadass R."/>
            <person name="Muchugi A."/>
            <person name="Goodstein D."/>
            <person name="Egesi C.N."/>
            <person name="Featherston J."/>
            <person name="Asfaw A."/>
            <person name="Simpson G.G."/>
            <person name="Dolezel J."/>
            <person name="Hendre P.S."/>
            <person name="Van Deynze A."/>
            <person name="Kumar P.L."/>
            <person name="Obidiegwu J.E."/>
            <person name="Bhattacharjee R."/>
            <person name="Rokhsar D.S."/>
        </authorList>
    </citation>
    <scope>NUCLEOTIDE SEQUENCE [LARGE SCALE GENOMIC DNA]</scope>
    <source>
        <strain evidence="2">cv. TDa95/00328</strain>
    </source>
</reference>
<keyword evidence="1" id="KW-0418">Kinase</keyword>
<accession>A0ACB7V6N5</accession>
<comment type="caution">
    <text evidence="1">The sequence shown here is derived from an EMBL/GenBank/DDBJ whole genome shotgun (WGS) entry which is preliminary data.</text>
</comment>
<evidence type="ECO:0000313" key="2">
    <source>
        <dbReference type="Proteomes" id="UP000827976"/>
    </source>
</evidence>
<sequence>MGCCPSAPNSGDEDASGTNINYPHPSAEGTTPFRQYSLAEIMAATDGFSWDNIIAKGGGTIPNYVFRGRLPETQQIAVKRFSKNAWPDVEQFRKEAIRAGRLRHRRLVNLIGYCCDKDERLLVAEFMPNDSLDYRLFNAKNKTMEWSMRLRVACYIAEALEYCSNIEGQALYHDLSPYKILFDEADNPCLSCFGLVKNHRNGRYYCSPYMPPECRSGMITPKSMIFGLGYMIRDLVSGRQIPQDHEMLEMVVGKQIPIRPDSRLKGEYSAEDATALLELASQCMRHKPNDRPTIKDVIATLAQVQSNAAGPSNAGDSEGT</sequence>